<dbReference type="InterPro" id="IPR042070">
    <property type="entry name" value="PucR_C-HTH_sf"/>
</dbReference>
<dbReference type="RefSeq" id="WP_048571345.1">
    <property type="nucleotide sequence ID" value="NZ_LFVU01000028.1"/>
</dbReference>
<accession>A0A0J8D552</accession>
<gene>
    <name evidence="2" type="ORF">CLCY_1c01810</name>
</gene>
<dbReference type="Gene3D" id="1.10.10.2840">
    <property type="entry name" value="PucR C-terminal helix-turn-helix domain"/>
    <property type="match status" value="1"/>
</dbReference>
<sequence length="115" mass="13460">MLLQSNSYALTQDELTNILSQSVSSKELLNFSKKIIEPIKNYDKENHSELYHTLESYIFYDGNYKKVAEDLFQHENTIRYRIKKIKSILHMEDSNIKFIESTSIALRVLGLLNSN</sequence>
<dbReference type="InterPro" id="IPR051448">
    <property type="entry name" value="CdaR-like_regulators"/>
</dbReference>
<protein>
    <recommendedName>
        <fullName evidence="1">PucR C-terminal helix-turn-helix domain-containing protein</fullName>
    </recommendedName>
</protein>
<dbReference type="PATRIC" id="fig|1121307.3.peg.542"/>
<dbReference type="AlphaFoldDB" id="A0A0J8D552"/>
<reference evidence="2 3" key="1">
    <citation type="submission" date="2015-06" db="EMBL/GenBank/DDBJ databases">
        <title>Draft genome sequence of the purine-degrading Clostridium cylindrosporum HC-1 (DSM 605).</title>
        <authorList>
            <person name="Poehlein A."/>
            <person name="Schiel-Bengelsdorf B."/>
            <person name="Bengelsdorf F."/>
            <person name="Daniel R."/>
            <person name="Duerre P."/>
        </authorList>
    </citation>
    <scope>NUCLEOTIDE SEQUENCE [LARGE SCALE GENOMIC DNA]</scope>
    <source>
        <strain evidence="2 3">DSM 605</strain>
    </source>
</reference>
<dbReference type="PANTHER" id="PTHR33744">
    <property type="entry name" value="CARBOHYDRATE DIACID REGULATOR"/>
    <property type="match status" value="1"/>
</dbReference>
<evidence type="ECO:0000313" key="2">
    <source>
        <dbReference type="EMBL" id="KMT20947.1"/>
    </source>
</evidence>
<keyword evidence="3" id="KW-1185">Reference proteome</keyword>
<dbReference type="OrthoDB" id="143422at2"/>
<feature type="domain" description="PucR C-terminal helix-turn-helix" evidence="1">
    <location>
        <begin position="50"/>
        <end position="107"/>
    </location>
</feature>
<proteinExistence type="predicted"/>
<dbReference type="InterPro" id="IPR025736">
    <property type="entry name" value="PucR_C-HTH_dom"/>
</dbReference>
<evidence type="ECO:0000313" key="3">
    <source>
        <dbReference type="Proteomes" id="UP000036756"/>
    </source>
</evidence>
<dbReference type="EMBL" id="LFVU01000028">
    <property type="protein sequence ID" value="KMT20947.1"/>
    <property type="molecule type" value="Genomic_DNA"/>
</dbReference>
<comment type="caution">
    <text evidence="2">The sequence shown here is derived from an EMBL/GenBank/DDBJ whole genome shotgun (WGS) entry which is preliminary data.</text>
</comment>
<evidence type="ECO:0000259" key="1">
    <source>
        <dbReference type="Pfam" id="PF13556"/>
    </source>
</evidence>
<dbReference type="Pfam" id="PF13556">
    <property type="entry name" value="HTH_30"/>
    <property type="match status" value="1"/>
</dbReference>
<organism evidence="2 3">
    <name type="scientific">Clostridium cylindrosporum DSM 605</name>
    <dbReference type="NCBI Taxonomy" id="1121307"/>
    <lineage>
        <taxon>Bacteria</taxon>
        <taxon>Bacillati</taxon>
        <taxon>Bacillota</taxon>
        <taxon>Clostridia</taxon>
        <taxon>Eubacteriales</taxon>
        <taxon>Clostridiaceae</taxon>
        <taxon>Clostridium</taxon>
    </lineage>
</organism>
<name>A0A0J8D552_CLOCY</name>
<dbReference type="Proteomes" id="UP000036756">
    <property type="component" value="Unassembled WGS sequence"/>
</dbReference>